<accession>A0ABU5X0D0</accession>
<proteinExistence type="predicted"/>
<evidence type="ECO:0000313" key="2">
    <source>
        <dbReference type="Proteomes" id="UP001304467"/>
    </source>
</evidence>
<gene>
    <name evidence="1" type="ORF">SB593_33845</name>
</gene>
<organism evidence="1 2">
    <name type="scientific">Burkholderia anthinoferrum</name>
    <dbReference type="NCBI Taxonomy" id="3090833"/>
    <lineage>
        <taxon>Bacteria</taxon>
        <taxon>Pseudomonadati</taxon>
        <taxon>Pseudomonadota</taxon>
        <taxon>Betaproteobacteria</taxon>
        <taxon>Burkholderiales</taxon>
        <taxon>Burkholderiaceae</taxon>
        <taxon>Burkholderia</taxon>
    </lineage>
</organism>
<dbReference type="RefSeq" id="WP_323621446.1">
    <property type="nucleotide sequence ID" value="NZ_JAWRKY010000003.1"/>
</dbReference>
<protein>
    <submittedName>
        <fullName evidence="1">Uncharacterized protein</fullName>
    </submittedName>
</protein>
<name>A0ABU5X0D0_9BURK</name>
<sequence>MANDGLGSGLFIEGISRPCWTCEHWSGVAFCGGSHAVCMHPGNLNGVAARPRLGCAFWQRAIGLDELDDEACDRLAHHFARPTRYAMAKK</sequence>
<dbReference type="EMBL" id="JAWRLE010000097">
    <property type="protein sequence ID" value="MEB2583923.1"/>
    <property type="molecule type" value="Genomic_DNA"/>
</dbReference>
<reference evidence="1 2" key="1">
    <citation type="journal article" date="2023" name="Front. Microbiol.">
        <title>Genomic analyses of Burkholderia respiratory isolates indicates two evolutionarily distinct B. anthina clades.</title>
        <authorList>
            <person name="Pham A."/>
            <person name="Volmer J.G."/>
            <person name="Chambers D.C."/>
            <person name="Smith D.J."/>
            <person name="Reid D.W."/>
            <person name="Burr L."/>
            <person name="Wells T.J."/>
        </authorList>
    </citation>
    <scope>NUCLEOTIDE SEQUENCE [LARGE SCALE GENOMIC DNA]</scope>
    <source>
        <strain evidence="1 2">BCCIQ07A</strain>
    </source>
</reference>
<evidence type="ECO:0000313" key="1">
    <source>
        <dbReference type="EMBL" id="MEB2583923.1"/>
    </source>
</evidence>
<keyword evidence="2" id="KW-1185">Reference proteome</keyword>
<dbReference type="Proteomes" id="UP001304467">
    <property type="component" value="Unassembled WGS sequence"/>
</dbReference>
<comment type="caution">
    <text evidence="1">The sequence shown here is derived from an EMBL/GenBank/DDBJ whole genome shotgun (WGS) entry which is preliminary data.</text>
</comment>